<name>A0A143YRH8_9LACT</name>
<reference evidence="1 2" key="1">
    <citation type="submission" date="2016-02" db="EMBL/GenBank/DDBJ databases">
        <authorList>
            <person name="Wen L."/>
            <person name="He K."/>
            <person name="Yang H."/>
        </authorList>
    </citation>
    <scope>NUCLEOTIDE SEQUENCE [LARGE SCALE GENOMIC DNA]</scope>
    <source>
        <strain evidence="1">Trichococcus palustris</strain>
    </source>
</reference>
<protein>
    <submittedName>
        <fullName evidence="1">Competence protein comk</fullName>
    </submittedName>
</protein>
<dbReference type="Proteomes" id="UP000242754">
    <property type="component" value="Unassembled WGS sequence"/>
</dbReference>
<evidence type="ECO:0000313" key="2">
    <source>
        <dbReference type="Proteomes" id="UP000242754"/>
    </source>
</evidence>
<dbReference type="STRING" id="140314.SAMN04488076_104158"/>
<dbReference type="EMBL" id="FJNE01000006">
    <property type="protein sequence ID" value="CZQ97232.1"/>
    <property type="molecule type" value="Genomic_DNA"/>
</dbReference>
<gene>
    <name evidence="1" type="ORF">Tpal_2119</name>
</gene>
<dbReference type="RefSeq" id="WP_087033667.1">
    <property type="nucleotide sequence ID" value="NZ_FJNE01000006.1"/>
</dbReference>
<dbReference type="Pfam" id="PF06338">
    <property type="entry name" value="ComK"/>
    <property type="match status" value="1"/>
</dbReference>
<evidence type="ECO:0000313" key="1">
    <source>
        <dbReference type="EMBL" id="CZQ97232.1"/>
    </source>
</evidence>
<dbReference type="AlphaFoldDB" id="A0A143YRH8"/>
<proteinExistence type="predicted"/>
<dbReference type="GO" id="GO:0030420">
    <property type="term" value="P:establishment of competence for transformation"/>
    <property type="evidence" value="ECO:0007669"/>
    <property type="project" value="InterPro"/>
</dbReference>
<dbReference type="InterPro" id="IPR010461">
    <property type="entry name" value="ComK"/>
</dbReference>
<organism evidence="1 2">
    <name type="scientific">Trichococcus palustris</name>
    <dbReference type="NCBI Taxonomy" id="140314"/>
    <lineage>
        <taxon>Bacteria</taxon>
        <taxon>Bacillati</taxon>
        <taxon>Bacillota</taxon>
        <taxon>Bacilli</taxon>
        <taxon>Lactobacillales</taxon>
        <taxon>Carnobacteriaceae</taxon>
        <taxon>Trichococcus</taxon>
    </lineage>
</organism>
<accession>A0A143YRH8</accession>
<dbReference type="OrthoDB" id="2162219at2"/>
<keyword evidence="2" id="KW-1185">Reference proteome</keyword>
<sequence length="332" mass="38546">MGGNRKAEEWPQNDRIGQSVFLDLLASEDEVHGFPANGQADCATIEIFLETLRQTLKEVRRERPQGHKKAAIFQIEHQRDRLQLYLDDALEIDNFIVDETILYVLCLEKETVRTHFRTLVFFTDGRIIKTRESSNKVMHALFKVVGFSYDFVRNASILVSGKETHCMPYILGKHCYLPLSGPTRKNVSWINLSAIVSYQPLKGEKGVEVHCCKQHTIKIPVRYSYFNEKITQSCQIYYRQDYLIRHFMRQFNYVGATKKSNNERGVLENGFHLQLGHHQKLSLQDHLRIFQVSFAESALRHPALKDNPVADEAVQLLKENLYKELPYLTFQA</sequence>